<reference evidence="3" key="1">
    <citation type="journal article" date="2018" name="Nat. Microbiol.">
        <title>Leveraging single-cell genomics to expand the fungal tree of life.</title>
        <authorList>
            <person name="Ahrendt S.R."/>
            <person name="Quandt C.A."/>
            <person name="Ciobanu D."/>
            <person name="Clum A."/>
            <person name="Salamov A."/>
            <person name="Andreopoulos B."/>
            <person name="Cheng J.F."/>
            <person name="Woyke T."/>
            <person name="Pelin A."/>
            <person name="Henrissat B."/>
            <person name="Reynolds N.K."/>
            <person name="Benny G.L."/>
            <person name="Smith M.E."/>
            <person name="James T.Y."/>
            <person name="Grigoriev I.V."/>
        </authorList>
    </citation>
    <scope>NUCLEOTIDE SEQUENCE [LARGE SCALE GENOMIC DNA]</scope>
</reference>
<keyword evidence="3" id="KW-1185">Reference proteome</keyword>
<name>A0A4P9WC93_9FUNG</name>
<dbReference type="EMBL" id="KZ995636">
    <property type="protein sequence ID" value="RKO90271.1"/>
    <property type="molecule type" value="Genomic_DNA"/>
</dbReference>
<organism evidence="2 3">
    <name type="scientific">Blyttiomyces helicus</name>
    <dbReference type="NCBI Taxonomy" id="388810"/>
    <lineage>
        <taxon>Eukaryota</taxon>
        <taxon>Fungi</taxon>
        <taxon>Fungi incertae sedis</taxon>
        <taxon>Chytridiomycota</taxon>
        <taxon>Chytridiomycota incertae sedis</taxon>
        <taxon>Chytridiomycetes</taxon>
        <taxon>Chytridiomycetes incertae sedis</taxon>
        <taxon>Blyttiomyces</taxon>
    </lineage>
</organism>
<dbReference type="AlphaFoldDB" id="A0A4P9WC93"/>
<evidence type="ECO:0000256" key="1">
    <source>
        <dbReference type="SAM" id="MobiDB-lite"/>
    </source>
</evidence>
<evidence type="ECO:0000313" key="3">
    <source>
        <dbReference type="Proteomes" id="UP000269721"/>
    </source>
</evidence>
<feature type="compositionally biased region" description="Basic and acidic residues" evidence="1">
    <location>
        <begin position="107"/>
        <end position="121"/>
    </location>
</feature>
<protein>
    <submittedName>
        <fullName evidence="2">Uncharacterized protein</fullName>
    </submittedName>
</protein>
<evidence type="ECO:0000313" key="2">
    <source>
        <dbReference type="EMBL" id="RKO90271.1"/>
    </source>
</evidence>
<sequence>MTYTGKQAKQMTDKVRTQCDEATLELLSLALLVKQQQEGHGVLRLGTLRDNCYRKMEYLVIRGLESSTLEWRQKVIPYSWKALWELMEEKQKQNSPNSSFHYQGDQRNQEQETNDWGKREQQRVGAREGLQMMGGGCRCGEDGGGWREDGVQTGKLCGAFQNTGLACLWFQAGFGHVSSIKVS</sequence>
<gene>
    <name evidence="2" type="ORF">BDK51DRAFT_32097</name>
</gene>
<accession>A0A4P9WC93</accession>
<dbReference type="Proteomes" id="UP000269721">
    <property type="component" value="Unassembled WGS sequence"/>
</dbReference>
<proteinExistence type="predicted"/>
<feature type="region of interest" description="Disordered" evidence="1">
    <location>
        <begin position="94"/>
        <end position="121"/>
    </location>
</feature>